<dbReference type="OrthoDB" id="7687667at2759"/>
<keyword evidence="1" id="KW-0808">Transferase</keyword>
<accession>A0A9Q1BY41</accession>
<evidence type="ECO:0000256" key="3">
    <source>
        <dbReference type="ARBA" id="ARBA00022722"/>
    </source>
</evidence>
<keyword evidence="10" id="KW-1185">Reference proteome</keyword>
<evidence type="ECO:0000256" key="7">
    <source>
        <dbReference type="SAM" id="MobiDB-lite"/>
    </source>
</evidence>
<evidence type="ECO:0000256" key="4">
    <source>
        <dbReference type="ARBA" id="ARBA00022759"/>
    </source>
</evidence>
<dbReference type="PANTHER" id="PTHR37984">
    <property type="entry name" value="PROTEIN CBG26694"/>
    <property type="match status" value="1"/>
</dbReference>
<keyword evidence="5" id="KW-0378">Hydrolase</keyword>
<protein>
    <recommendedName>
        <fullName evidence="8">Reverse transcriptase RNase H-like domain-containing protein</fullName>
    </recommendedName>
</protein>
<dbReference type="AlphaFoldDB" id="A0A9Q1BY41"/>
<keyword evidence="3" id="KW-0540">Nuclease</keyword>
<proteinExistence type="predicted"/>
<evidence type="ECO:0000256" key="1">
    <source>
        <dbReference type="ARBA" id="ARBA00022679"/>
    </source>
</evidence>
<evidence type="ECO:0000259" key="8">
    <source>
        <dbReference type="Pfam" id="PF17917"/>
    </source>
</evidence>
<dbReference type="PANTHER" id="PTHR37984:SF5">
    <property type="entry name" value="PROTEIN NYNRIN-LIKE"/>
    <property type="match status" value="1"/>
</dbReference>
<evidence type="ECO:0000256" key="2">
    <source>
        <dbReference type="ARBA" id="ARBA00022695"/>
    </source>
</evidence>
<organism evidence="9 10">
    <name type="scientific">Holothuria leucospilota</name>
    <name type="common">Black long sea cucumber</name>
    <name type="synonym">Mertensiothuria leucospilota</name>
    <dbReference type="NCBI Taxonomy" id="206669"/>
    <lineage>
        <taxon>Eukaryota</taxon>
        <taxon>Metazoa</taxon>
        <taxon>Echinodermata</taxon>
        <taxon>Eleutherozoa</taxon>
        <taxon>Echinozoa</taxon>
        <taxon>Holothuroidea</taxon>
        <taxon>Aspidochirotacea</taxon>
        <taxon>Aspidochirotida</taxon>
        <taxon>Holothuriidae</taxon>
        <taxon>Holothuria</taxon>
    </lineage>
</organism>
<evidence type="ECO:0000313" key="9">
    <source>
        <dbReference type="EMBL" id="KAJ8034778.1"/>
    </source>
</evidence>
<reference evidence="9" key="1">
    <citation type="submission" date="2021-10" db="EMBL/GenBank/DDBJ databases">
        <title>Tropical sea cucumber genome reveals ecological adaptation and Cuvierian tubules defense mechanism.</title>
        <authorList>
            <person name="Chen T."/>
        </authorList>
    </citation>
    <scope>NUCLEOTIDE SEQUENCE</scope>
    <source>
        <strain evidence="9">Nanhai2018</strain>
        <tissue evidence="9">Muscle</tissue>
    </source>
</reference>
<dbReference type="Pfam" id="PF17917">
    <property type="entry name" value="RT_RNaseH"/>
    <property type="match status" value="1"/>
</dbReference>
<gene>
    <name evidence="9" type="ORF">HOLleu_21759</name>
</gene>
<dbReference type="GO" id="GO:0003964">
    <property type="term" value="F:RNA-directed DNA polymerase activity"/>
    <property type="evidence" value="ECO:0007669"/>
    <property type="project" value="UniProtKB-KW"/>
</dbReference>
<dbReference type="InterPro" id="IPR050951">
    <property type="entry name" value="Retrovirus_Pol_polyprotein"/>
</dbReference>
<keyword evidence="4" id="KW-0255">Endonuclease</keyword>
<dbReference type="EMBL" id="JAIZAY010000010">
    <property type="protein sequence ID" value="KAJ8034778.1"/>
    <property type="molecule type" value="Genomic_DNA"/>
</dbReference>
<dbReference type="InterPro" id="IPR043502">
    <property type="entry name" value="DNA/RNA_pol_sf"/>
</dbReference>
<sequence>MCNPPILHMPKRKGRLTLYSDTSRVATGSYLTQTIDGKEYLLGYYSKVLPDACSRYSVTELELFGLLININGFLHLLKDVEFDAFVDHAALVEILSSKHEPPTTRMRNLLFKLSQFCFKIGYKKGSELALADYLSRAPQKGDSEIDRILPLAFSAISDSILDDSDNYVNPVLTRAKAKALGIRIPDLYPSKKAASTTETSTAREVQPPAKPKSKGSSQQRNVARVPPPRDVGVT</sequence>
<dbReference type="GO" id="GO:0004519">
    <property type="term" value="F:endonuclease activity"/>
    <property type="evidence" value="ECO:0007669"/>
    <property type="project" value="UniProtKB-KW"/>
</dbReference>
<feature type="region of interest" description="Disordered" evidence="7">
    <location>
        <begin position="191"/>
        <end position="234"/>
    </location>
</feature>
<evidence type="ECO:0000256" key="6">
    <source>
        <dbReference type="ARBA" id="ARBA00022918"/>
    </source>
</evidence>
<dbReference type="InterPro" id="IPR041373">
    <property type="entry name" value="RT_RNaseH"/>
</dbReference>
<keyword evidence="2" id="KW-0548">Nucleotidyltransferase</keyword>
<comment type="caution">
    <text evidence="9">The sequence shown here is derived from an EMBL/GenBank/DDBJ whole genome shotgun (WGS) entry which is preliminary data.</text>
</comment>
<keyword evidence="6" id="KW-0695">RNA-directed DNA polymerase</keyword>
<dbReference type="SUPFAM" id="SSF56672">
    <property type="entry name" value="DNA/RNA polymerases"/>
    <property type="match status" value="1"/>
</dbReference>
<feature type="compositionally biased region" description="Pro residues" evidence="7">
    <location>
        <begin position="225"/>
        <end position="234"/>
    </location>
</feature>
<name>A0A9Q1BY41_HOLLE</name>
<dbReference type="Proteomes" id="UP001152320">
    <property type="component" value="Chromosome 10"/>
</dbReference>
<dbReference type="GO" id="GO:0016787">
    <property type="term" value="F:hydrolase activity"/>
    <property type="evidence" value="ECO:0007669"/>
    <property type="project" value="UniProtKB-KW"/>
</dbReference>
<feature type="compositionally biased region" description="Low complexity" evidence="7">
    <location>
        <begin position="191"/>
        <end position="202"/>
    </location>
</feature>
<feature type="domain" description="Reverse transcriptase RNase H-like" evidence="8">
    <location>
        <begin position="15"/>
        <end position="116"/>
    </location>
</feature>
<evidence type="ECO:0000256" key="5">
    <source>
        <dbReference type="ARBA" id="ARBA00022801"/>
    </source>
</evidence>
<evidence type="ECO:0000313" key="10">
    <source>
        <dbReference type="Proteomes" id="UP001152320"/>
    </source>
</evidence>